<evidence type="ECO:0000256" key="2">
    <source>
        <dbReference type="ARBA" id="ARBA00022730"/>
    </source>
</evidence>
<dbReference type="InterPro" id="IPR013025">
    <property type="entry name" value="Ribosomal_uL23-like"/>
</dbReference>
<evidence type="ECO:0000313" key="8">
    <source>
        <dbReference type="EMBL" id="ARC54640.1"/>
    </source>
</evidence>
<gene>
    <name evidence="6" type="primary">rplW</name>
    <name evidence="8" type="ORF">AOE58_01930</name>
</gene>
<dbReference type="AlphaFoldDB" id="A0A1V0HP91"/>
<dbReference type="PROSITE" id="PS00050">
    <property type="entry name" value="RIBOSOMAL_L23"/>
    <property type="match status" value="1"/>
</dbReference>
<dbReference type="Pfam" id="PF00276">
    <property type="entry name" value="Ribosomal_L23"/>
    <property type="match status" value="1"/>
</dbReference>
<protein>
    <recommendedName>
        <fullName evidence="6">Large ribosomal subunit protein uL23</fullName>
    </recommendedName>
</protein>
<dbReference type="Proteomes" id="UP000243729">
    <property type="component" value="Chromosome"/>
</dbReference>
<evidence type="ECO:0000256" key="3">
    <source>
        <dbReference type="ARBA" id="ARBA00022884"/>
    </source>
</evidence>
<evidence type="ECO:0000256" key="6">
    <source>
        <dbReference type="HAMAP-Rule" id="MF_01369"/>
    </source>
</evidence>
<proteinExistence type="inferred from homology"/>
<evidence type="ECO:0000256" key="5">
    <source>
        <dbReference type="ARBA" id="ARBA00023274"/>
    </source>
</evidence>
<keyword evidence="4 6" id="KW-0689">Ribosomal protein</keyword>
<dbReference type="PANTHER" id="PTHR11620">
    <property type="entry name" value="60S RIBOSOMAL PROTEIN L23A"/>
    <property type="match status" value="1"/>
</dbReference>
<evidence type="ECO:0000256" key="4">
    <source>
        <dbReference type="ARBA" id="ARBA00022980"/>
    </source>
</evidence>
<sequence>MIQKEKLLNVLNSFHISEKSSSLMKENTFSMNVSKNSNKIEIKQAIINFFSVKVKSVNTLIIRKKERKHGNKKLFRKRTYKKAYITLEKNQNLDFIEKIQ</sequence>
<comment type="function">
    <text evidence="6">One of the early assembly proteins it binds 23S rRNA. One of the proteins that surrounds the polypeptide exit tunnel on the outside of the ribosome. Forms the main docking site for trigger factor binding to the ribosome.</text>
</comment>
<keyword evidence="3 6" id="KW-0694">RNA-binding</keyword>
<reference evidence="8 9" key="1">
    <citation type="submission" date="2015-10" db="EMBL/GenBank/DDBJ databases">
        <title>Survey of human and primate louse endosymbionts.</title>
        <authorList>
            <person name="Boyd B.M."/>
        </authorList>
    </citation>
    <scope>NUCLEOTIDE SEQUENCE [LARGE SCALE GENOMIC DNA]</scope>
    <source>
        <strain evidence="8 9">HPNA</strain>
    </source>
</reference>
<dbReference type="InterPro" id="IPR012677">
    <property type="entry name" value="Nucleotide-bd_a/b_plait_sf"/>
</dbReference>
<dbReference type="GO" id="GO:0005840">
    <property type="term" value="C:ribosome"/>
    <property type="evidence" value="ECO:0007669"/>
    <property type="project" value="UniProtKB-KW"/>
</dbReference>
<evidence type="ECO:0000256" key="1">
    <source>
        <dbReference type="ARBA" id="ARBA00006700"/>
    </source>
</evidence>
<evidence type="ECO:0000313" key="9">
    <source>
        <dbReference type="Proteomes" id="UP000243729"/>
    </source>
</evidence>
<dbReference type="GO" id="GO:0006412">
    <property type="term" value="P:translation"/>
    <property type="evidence" value="ECO:0007669"/>
    <property type="project" value="UniProtKB-UniRule"/>
</dbReference>
<keyword evidence="5 6" id="KW-0687">Ribonucleoprotein</keyword>
<dbReference type="InterPro" id="IPR012678">
    <property type="entry name" value="Ribosomal_uL23/eL15/eS24_sf"/>
</dbReference>
<dbReference type="STRING" id="428412.AOE58_01930"/>
<dbReference type="GO" id="GO:1990904">
    <property type="term" value="C:ribonucleoprotein complex"/>
    <property type="evidence" value="ECO:0007669"/>
    <property type="project" value="UniProtKB-KW"/>
</dbReference>
<dbReference type="Gene3D" id="3.30.70.330">
    <property type="match status" value="1"/>
</dbReference>
<dbReference type="GO" id="GO:0019843">
    <property type="term" value="F:rRNA binding"/>
    <property type="evidence" value="ECO:0007669"/>
    <property type="project" value="UniProtKB-UniRule"/>
</dbReference>
<dbReference type="HAMAP" id="MF_01369_B">
    <property type="entry name" value="Ribosomal_uL23_B"/>
    <property type="match status" value="1"/>
</dbReference>
<organism evidence="8 9">
    <name type="scientific">Candidatus Riesia pthiripubis</name>
    <dbReference type="NCBI Taxonomy" id="428412"/>
    <lineage>
        <taxon>Bacteria</taxon>
        <taxon>Pseudomonadati</taxon>
        <taxon>Pseudomonadota</taxon>
        <taxon>Gammaproteobacteria</taxon>
        <taxon>Enterobacterales</taxon>
        <taxon>Enterobacteriaceae</taxon>
        <taxon>Candidatus Riesia</taxon>
    </lineage>
</organism>
<comment type="subunit">
    <text evidence="6">Part of the 50S ribosomal subunit. Contacts protein L29, and trigger factor when it is bound to the ribosome.</text>
</comment>
<dbReference type="InterPro" id="IPR001014">
    <property type="entry name" value="Ribosomal_uL23_CS"/>
</dbReference>
<accession>A0A1V0HP91</accession>
<dbReference type="SUPFAM" id="SSF54189">
    <property type="entry name" value="Ribosomal proteins S24e, L23 and L15e"/>
    <property type="match status" value="1"/>
</dbReference>
<name>A0A1V0HP91_9ENTR</name>
<dbReference type="GO" id="GO:0003735">
    <property type="term" value="F:structural constituent of ribosome"/>
    <property type="evidence" value="ECO:0007669"/>
    <property type="project" value="InterPro"/>
</dbReference>
<evidence type="ECO:0000256" key="7">
    <source>
        <dbReference type="RuleBase" id="RU003934"/>
    </source>
</evidence>
<dbReference type="EMBL" id="CP012846">
    <property type="protein sequence ID" value="ARC54640.1"/>
    <property type="molecule type" value="Genomic_DNA"/>
</dbReference>
<keyword evidence="9" id="KW-1185">Reference proteome</keyword>
<keyword evidence="2 6" id="KW-0699">rRNA-binding</keyword>
<comment type="similarity">
    <text evidence="1 6 7">Belongs to the universal ribosomal protein uL23 family.</text>
</comment>